<dbReference type="EMBL" id="MIGX01000005">
    <property type="protein sequence ID" value="PPT92851.1"/>
    <property type="molecule type" value="Genomic_DNA"/>
</dbReference>
<dbReference type="RefSeq" id="WP_128418956.1">
    <property type="nucleotide sequence ID" value="NZ_CP049017.1"/>
</dbReference>
<dbReference type="Proteomes" id="UP000239898">
    <property type="component" value="Unassembled WGS sequence"/>
</dbReference>
<dbReference type="AlphaFoldDB" id="A0A2S6ZKQ5"/>
<evidence type="ECO:0000313" key="2">
    <source>
        <dbReference type="Proteomes" id="UP000239898"/>
    </source>
</evidence>
<reference evidence="1 2" key="1">
    <citation type="submission" date="2016-08" db="EMBL/GenBank/DDBJ databases">
        <title>Evolution of the type three secretion system and type three effector repertoires in Xanthomonas.</title>
        <authorList>
            <person name="Merda D."/>
            <person name="Briand M."/>
            <person name="Bosis E."/>
            <person name="Rousseau C."/>
            <person name="Portier P."/>
            <person name="Jacques M.-A."/>
            <person name="Fischer-Le Saux M."/>
        </authorList>
    </citation>
    <scope>NUCLEOTIDE SEQUENCE [LARGE SCALE GENOMIC DNA]</scope>
    <source>
        <strain evidence="1 2">CFBP 4691</strain>
    </source>
</reference>
<evidence type="ECO:0000313" key="1">
    <source>
        <dbReference type="EMBL" id="PPT92851.1"/>
    </source>
</evidence>
<dbReference type="OrthoDB" id="7401736at2"/>
<proteinExistence type="predicted"/>
<sequence>MQQTIVGWFLPRSLEARAIWFDPAHYSWQPVEQKHSGMFLQCPAYQNFSRNLFVIRSPFDLHLKCELSEAGCELSVGEKSSIRPEQLAALIKVHPKSEWREADKPLLQLMLNYYFLSDHDVDVQYLSPLTTTFFQPTLPGLVLQGRWNIRNWIRPVNFVFEWWHPSSDLIIKRGQPVLNVMLLPDDLEAKVSLIEAEETEDVIAMARRVQNINAYIHNVFSVLPSIIKHRPGRLVRPCKSKSK</sequence>
<gene>
    <name evidence="1" type="ORF">XthCFBP4691_02430</name>
</gene>
<organism evidence="1 2">
    <name type="scientific">Xanthomonas theicola</name>
    <dbReference type="NCBI Taxonomy" id="56464"/>
    <lineage>
        <taxon>Bacteria</taxon>
        <taxon>Pseudomonadati</taxon>
        <taxon>Pseudomonadota</taxon>
        <taxon>Gammaproteobacteria</taxon>
        <taxon>Lysobacterales</taxon>
        <taxon>Lysobacteraceae</taxon>
        <taxon>Xanthomonas</taxon>
    </lineage>
</organism>
<name>A0A2S6ZKQ5_9XANT</name>
<accession>A0A2S6ZKQ5</accession>
<comment type="caution">
    <text evidence="1">The sequence shown here is derived from an EMBL/GenBank/DDBJ whole genome shotgun (WGS) entry which is preliminary data.</text>
</comment>
<protein>
    <submittedName>
        <fullName evidence="1">Uncharacterized protein</fullName>
    </submittedName>
</protein>
<keyword evidence="2" id="KW-1185">Reference proteome</keyword>